<keyword evidence="1" id="KW-1133">Transmembrane helix</keyword>
<dbReference type="EMBL" id="CH476732">
    <property type="protein sequence ID" value="EIE76221.1"/>
    <property type="molecule type" value="Genomic_DNA"/>
</dbReference>
<keyword evidence="3" id="KW-1185">Reference proteome</keyword>
<protein>
    <submittedName>
        <fullName evidence="2">Uncharacterized protein</fullName>
    </submittedName>
</protein>
<keyword evidence="1" id="KW-0472">Membrane</keyword>
<name>I1BJ41_RHIO9</name>
<feature type="transmembrane region" description="Helical" evidence="1">
    <location>
        <begin position="184"/>
        <end position="204"/>
    </location>
</feature>
<dbReference type="GeneID" id="93607897"/>
<feature type="transmembrane region" description="Helical" evidence="1">
    <location>
        <begin position="216"/>
        <end position="236"/>
    </location>
</feature>
<gene>
    <name evidence="2" type="ORF">RO3G_00925</name>
</gene>
<dbReference type="VEuPathDB" id="FungiDB:RO3G_00925"/>
<dbReference type="Proteomes" id="UP000009138">
    <property type="component" value="Unassembled WGS sequence"/>
</dbReference>
<feature type="transmembrane region" description="Helical" evidence="1">
    <location>
        <begin position="59"/>
        <end position="77"/>
    </location>
</feature>
<dbReference type="OrthoDB" id="2328895at2759"/>
<proteinExistence type="predicted"/>
<dbReference type="OMA" id="GYENAQW"/>
<feature type="transmembrane region" description="Helical" evidence="1">
    <location>
        <begin position="35"/>
        <end position="53"/>
    </location>
</feature>
<dbReference type="InParanoid" id="I1BJ41"/>
<keyword evidence="1" id="KW-0812">Transmembrane</keyword>
<dbReference type="AlphaFoldDB" id="I1BJ41"/>
<sequence length="274" mass="30617">MSRANNLNEQDENLPTDLSSLQDIFSFRFFEGRPITNILLAILWSIGLPILLYELLKPRLGQVVSMIIASCPPLIIVISRMIKTRKLDILGFVAGISFLISGIISIAQPSEQVSSICESIVPLLVGGFELRPLVYSITNQLMPRVEMNEDLVSKDKERIDKTNKAGLLDWVYTHMAKIRNDVRILTAGWGIILIIGFIVKAIIASTTTDISKAQNFGYIFFTLATVVMIVISCLFMKLMKKHVGEQSSEMMREGYSNTQWGINTLSNGFNQIIG</sequence>
<dbReference type="eggNOG" id="ENOG502TA1D">
    <property type="taxonomic scope" value="Eukaryota"/>
</dbReference>
<evidence type="ECO:0000313" key="2">
    <source>
        <dbReference type="EMBL" id="EIE76221.1"/>
    </source>
</evidence>
<dbReference type="RefSeq" id="XP_067511617.1">
    <property type="nucleotide sequence ID" value="XM_067655516.1"/>
</dbReference>
<evidence type="ECO:0000256" key="1">
    <source>
        <dbReference type="SAM" id="Phobius"/>
    </source>
</evidence>
<feature type="transmembrane region" description="Helical" evidence="1">
    <location>
        <begin position="113"/>
        <end position="134"/>
    </location>
</feature>
<evidence type="ECO:0000313" key="3">
    <source>
        <dbReference type="Proteomes" id="UP000009138"/>
    </source>
</evidence>
<dbReference type="STRING" id="246409.I1BJ41"/>
<accession>I1BJ41</accession>
<reference evidence="2 3" key="1">
    <citation type="journal article" date="2009" name="PLoS Genet.">
        <title>Genomic analysis of the basal lineage fungus Rhizopus oryzae reveals a whole-genome duplication.</title>
        <authorList>
            <person name="Ma L.-J."/>
            <person name="Ibrahim A.S."/>
            <person name="Skory C."/>
            <person name="Grabherr M.G."/>
            <person name="Burger G."/>
            <person name="Butler M."/>
            <person name="Elias M."/>
            <person name="Idnurm A."/>
            <person name="Lang B.F."/>
            <person name="Sone T."/>
            <person name="Abe A."/>
            <person name="Calvo S.E."/>
            <person name="Corrochano L.M."/>
            <person name="Engels R."/>
            <person name="Fu J."/>
            <person name="Hansberg W."/>
            <person name="Kim J.-M."/>
            <person name="Kodira C.D."/>
            <person name="Koehrsen M.J."/>
            <person name="Liu B."/>
            <person name="Miranda-Saavedra D."/>
            <person name="O'Leary S."/>
            <person name="Ortiz-Castellanos L."/>
            <person name="Poulter R."/>
            <person name="Rodriguez-Romero J."/>
            <person name="Ruiz-Herrera J."/>
            <person name="Shen Y.-Q."/>
            <person name="Zeng Q."/>
            <person name="Galagan J."/>
            <person name="Birren B.W."/>
            <person name="Cuomo C.A."/>
            <person name="Wickes B.L."/>
        </authorList>
    </citation>
    <scope>NUCLEOTIDE SEQUENCE [LARGE SCALE GENOMIC DNA]</scope>
    <source>
        <strain evidence="3">RA 99-880 / ATCC MYA-4621 / FGSC 9543 / NRRL 43880</strain>
    </source>
</reference>
<organism evidence="2 3">
    <name type="scientific">Rhizopus delemar (strain RA 99-880 / ATCC MYA-4621 / FGSC 9543 / NRRL 43880)</name>
    <name type="common">Mucormycosis agent</name>
    <name type="synonym">Rhizopus arrhizus var. delemar</name>
    <dbReference type="NCBI Taxonomy" id="246409"/>
    <lineage>
        <taxon>Eukaryota</taxon>
        <taxon>Fungi</taxon>
        <taxon>Fungi incertae sedis</taxon>
        <taxon>Mucoromycota</taxon>
        <taxon>Mucoromycotina</taxon>
        <taxon>Mucoromycetes</taxon>
        <taxon>Mucorales</taxon>
        <taxon>Mucorineae</taxon>
        <taxon>Rhizopodaceae</taxon>
        <taxon>Rhizopus</taxon>
    </lineage>
</organism>
<feature type="transmembrane region" description="Helical" evidence="1">
    <location>
        <begin position="89"/>
        <end position="107"/>
    </location>
</feature>